<dbReference type="PANTHER" id="PTHR12747:SF0">
    <property type="entry name" value="ELONGATOR COMPLEX PROTEIN 1"/>
    <property type="match status" value="1"/>
</dbReference>
<feature type="domain" description="ELP1 alpha-solenoid" evidence="4">
    <location>
        <begin position="87"/>
        <end position="190"/>
    </location>
</feature>
<evidence type="ECO:0000256" key="2">
    <source>
        <dbReference type="SAM" id="MobiDB-lite"/>
    </source>
</evidence>
<evidence type="ECO:0000259" key="5">
    <source>
        <dbReference type="Pfam" id="PF23936"/>
    </source>
</evidence>
<dbReference type="GO" id="GO:0002926">
    <property type="term" value="P:tRNA wobble base 5-methoxycarbonylmethyl-2-thiouridinylation"/>
    <property type="evidence" value="ECO:0007669"/>
    <property type="project" value="TreeGrafter"/>
</dbReference>
<evidence type="ECO:0000313" key="7">
    <source>
        <dbReference type="Proteomes" id="UP000092993"/>
    </source>
</evidence>
<reference evidence="6 7" key="1">
    <citation type="submission" date="2016-03" db="EMBL/GenBank/DDBJ databases">
        <title>Whole genome sequencing of Grifola frondosa 9006-11.</title>
        <authorList>
            <person name="Min B."/>
            <person name="Park H."/>
            <person name="Kim J.-G."/>
            <person name="Cho H."/>
            <person name="Oh Y.-L."/>
            <person name="Kong W.-S."/>
            <person name="Choi I.-G."/>
        </authorList>
    </citation>
    <scope>NUCLEOTIDE SEQUENCE [LARGE SCALE GENOMIC DNA]</scope>
    <source>
        <strain evidence="6 7">9006-11</strain>
    </source>
</reference>
<accession>A0A1C7LZM2</accession>
<feature type="domain" description="ELP1 three-helical bundle" evidence="5">
    <location>
        <begin position="358"/>
        <end position="525"/>
    </location>
</feature>
<feature type="domain" description="ELP1 TPR" evidence="3">
    <location>
        <begin position="197"/>
        <end position="248"/>
    </location>
</feature>
<keyword evidence="1" id="KW-0175">Coiled coil</keyword>
<dbReference type="InterPro" id="IPR006849">
    <property type="entry name" value="Elp1"/>
</dbReference>
<protein>
    <submittedName>
        <fullName evidence="6">Elongator complex protein 1</fullName>
    </submittedName>
</protein>
<dbReference type="UniPathway" id="UPA00988"/>
<dbReference type="GO" id="GO:0005829">
    <property type="term" value="C:cytosol"/>
    <property type="evidence" value="ECO:0007669"/>
    <property type="project" value="TreeGrafter"/>
</dbReference>
<feature type="compositionally biased region" description="Basic residues" evidence="2">
    <location>
        <begin position="439"/>
        <end position="451"/>
    </location>
</feature>
<organism evidence="6 7">
    <name type="scientific">Grifola frondosa</name>
    <name type="common">Maitake</name>
    <name type="synonym">Polyporus frondosus</name>
    <dbReference type="NCBI Taxonomy" id="5627"/>
    <lineage>
        <taxon>Eukaryota</taxon>
        <taxon>Fungi</taxon>
        <taxon>Dikarya</taxon>
        <taxon>Basidiomycota</taxon>
        <taxon>Agaricomycotina</taxon>
        <taxon>Agaricomycetes</taxon>
        <taxon>Polyporales</taxon>
        <taxon>Grifolaceae</taxon>
        <taxon>Grifola</taxon>
    </lineage>
</organism>
<name>A0A1C7LZM2_GRIFR</name>
<dbReference type="OrthoDB" id="40048at2759"/>
<evidence type="ECO:0000259" key="4">
    <source>
        <dbReference type="Pfam" id="PF23925"/>
    </source>
</evidence>
<dbReference type="PANTHER" id="PTHR12747">
    <property type="entry name" value="ELONGATOR COMPLEX PROTEIN 1"/>
    <property type="match status" value="1"/>
</dbReference>
<sequence length="662" mass="76729">MPRGNLETINPRPLVMEIVRQDIDSIRYAKAFAACRKHRIDLNVFVEHDRAAFMEHLPAFVEQVDDVDYINLFLTSLGQGPLPADVVATLCDSMRIELEKKDLRKYINSILTAHVVKRPPDYEAGLTLLLRLRDTEPHLVEDAVKYIIFLVDADKLFDTALGMYDFSLVLMVAQHAQKDPREYLPFLRELRALDHYYQRFKIDDHLRRYEKALTNLSLAGSDRFEEAMAYVEKHRLYDHALSLWKHTDRYESRSCLYLPRAKKSSKAMVAHEKALEWQELFELALEEATPEQELKDMAYRVAEDLSSKKRTSEAALVLLDYAKDVREAIIALVQGSHFSEARRIITLYRKPELLIEIVYPGALECRAQIAEDVGEMRDQLRKQVQRLRELRVRKVEEPDAFYGVEDTDLHNVDVMTDISMAPTTFTRYTVAPSNISRTSSKRSSRSKRKLERKIGSGRKGTVDEEEYLLKSVTKLVDRFNNTQADAAKLLPHLFQFTEEHYAEGLTLREDLSDFEAELSTAVEEIWQRPPEIESEAPPADSWAVRMQEHEKQRHVNPVDKVTKPELAKQEWKLSFPFFRNYWSFLFWTYSPSFDRIAPRTCCVLLDHDFATNLHPLHFTSVAEHNTARSLCPSKHLEPRQLLDYSGIIPAYHAPVLPAPALR</sequence>
<dbReference type="Pfam" id="PF23936">
    <property type="entry name" value="HB_ELP1"/>
    <property type="match status" value="1"/>
</dbReference>
<dbReference type="GO" id="GO:0000049">
    <property type="term" value="F:tRNA binding"/>
    <property type="evidence" value="ECO:0007669"/>
    <property type="project" value="TreeGrafter"/>
</dbReference>
<dbReference type="InterPro" id="IPR056166">
    <property type="entry name" value="TPR_ELP1"/>
</dbReference>
<feature type="domain" description="ELP1 TPR" evidence="3">
    <location>
        <begin position="261"/>
        <end position="343"/>
    </location>
</feature>
<dbReference type="GO" id="GO:0033588">
    <property type="term" value="C:elongator holoenzyme complex"/>
    <property type="evidence" value="ECO:0007669"/>
    <property type="project" value="InterPro"/>
</dbReference>
<feature type="domain" description="ELP1 alpha-solenoid" evidence="4">
    <location>
        <begin position="12"/>
        <end position="78"/>
    </location>
</feature>
<gene>
    <name evidence="6" type="primary">IKI3</name>
    <name evidence="6" type="ORF">A0H81_10195</name>
</gene>
<evidence type="ECO:0000259" key="3">
    <source>
        <dbReference type="Pfam" id="PF23878"/>
    </source>
</evidence>
<dbReference type="InterPro" id="IPR056169">
    <property type="entry name" value="HB_ELP1"/>
</dbReference>
<dbReference type="Proteomes" id="UP000092993">
    <property type="component" value="Unassembled WGS sequence"/>
</dbReference>
<evidence type="ECO:0000313" key="6">
    <source>
        <dbReference type="EMBL" id="OBZ69676.1"/>
    </source>
</evidence>
<keyword evidence="7" id="KW-1185">Reference proteome</keyword>
<dbReference type="Pfam" id="PF23925">
    <property type="entry name" value="A-sol_ELP1"/>
    <property type="match status" value="2"/>
</dbReference>
<dbReference type="AlphaFoldDB" id="A0A1C7LZM2"/>
<dbReference type="EMBL" id="LUGG01000015">
    <property type="protein sequence ID" value="OBZ69676.1"/>
    <property type="molecule type" value="Genomic_DNA"/>
</dbReference>
<dbReference type="STRING" id="5627.A0A1C7LZM2"/>
<dbReference type="InterPro" id="IPR056167">
    <property type="entry name" value="A-sol_ELP1"/>
</dbReference>
<feature type="region of interest" description="Disordered" evidence="2">
    <location>
        <begin position="436"/>
        <end position="457"/>
    </location>
</feature>
<feature type="coiled-coil region" evidence="1">
    <location>
        <begin position="370"/>
        <end position="397"/>
    </location>
</feature>
<evidence type="ECO:0000256" key="1">
    <source>
        <dbReference type="SAM" id="Coils"/>
    </source>
</evidence>
<dbReference type="Pfam" id="PF23878">
    <property type="entry name" value="TPR_ELP1"/>
    <property type="match status" value="2"/>
</dbReference>
<proteinExistence type="predicted"/>
<comment type="caution">
    <text evidence="6">The sequence shown here is derived from an EMBL/GenBank/DDBJ whole genome shotgun (WGS) entry which is preliminary data.</text>
</comment>